<feature type="region of interest" description="Disordered" evidence="5">
    <location>
        <begin position="403"/>
        <end position="431"/>
    </location>
</feature>
<feature type="transmembrane region" description="Helical" evidence="6">
    <location>
        <begin position="279"/>
        <end position="299"/>
    </location>
</feature>
<feature type="transmembrane region" description="Helical" evidence="6">
    <location>
        <begin position="20"/>
        <end position="38"/>
    </location>
</feature>
<protein>
    <submittedName>
        <fullName evidence="8">Cation:proton antiporter</fullName>
    </submittedName>
</protein>
<evidence type="ECO:0000313" key="9">
    <source>
        <dbReference type="Proteomes" id="UP001597304"/>
    </source>
</evidence>
<feature type="domain" description="Cation/H+ exchanger transmembrane" evidence="7">
    <location>
        <begin position="28"/>
        <end position="390"/>
    </location>
</feature>
<dbReference type="Gene3D" id="1.20.1530.20">
    <property type="match status" value="1"/>
</dbReference>
<evidence type="ECO:0000313" key="8">
    <source>
        <dbReference type="EMBL" id="MFD1712562.1"/>
    </source>
</evidence>
<feature type="transmembrane region" description="Helical" evidence="6">
    <location>
        <begin position="102"/>
        <end position="125"/>
    </location>
</feature>
<reference evidence="9" key="1">
    <citation type="journal article" date="2019" name="Int. J. Syst. Evol. Microbiol.">
        <title>The Global Catalogue of Microorganisms (GCM) 10K type strain sequencing project: providing services to taxonomists for standard genome sequencing and annotation.</title>
        <authorList>
            <consortium name="The Broad Institute Genomics Platform"/>
            <consortium name="The Broad Institute Genome Sequencing Center for Infectious Disease"/>
            <person name="Wu L."/>
            <person name="Ma J."/>
        </authorList>
    </citation>
    <scope>NUCLEOTIDE SEQUENCE [LARGE SCALE GENOMIC DNA]</scope>
    <source>
        <strain evidence="9">LMG 29247</strain>
    </source>
</reference>
<keyword evidence="2 6" id="KW-0812">Transmembrane</keyword>
<evidence type="ECO:0000256" key="3">
    <source>
        <dbReference type="ARBA" id="ARBA00022989"/>
    </source>
</evidence>
<feature type="transmembrane region" description="Helical" evidence="6">
    <location>
        <begin position="234"/>
        <end position="259"/>
    </location>
</feature>
<evidence type="ECO:0000256" key="6">
    <source>
        <dbReference type="SAM" id="Phobius"/>
    </source>
</evidence>
<feature type="transmembrane region" description="Helical" evidence="6">
    <location>
        <begin position="340"/>
        <end position="362"/>
    </location>
</feature>
<gene>
    <name evidence="8" type="ORF">ACFSF0_18350</name>
</gene>
<feature type="transmembrane region" description="Helical" evidence="6">
    <location>
        <begin position="306"/>
        <end position="328"/>
    </location>
</feature>
<dbReference type="PANTHER" id="PTHR43021:SF2">
    <property type="entry name" value="CATION_H+ EXCHANGER DOMAIN-CONTAINING PROTEIN"/>
    <property type="match status" value="1"/>
</dbReference>
<feature type="transmembrane region" description="Helical" evidence="6">
    <location>
        <begin position="164"/>
        <end position="183"/>
    </location>
</feature>
<comment type="subcellular location">
    <subcellularLocation>
        <location evidence="1">Membrane</location>
        <topology evidence="1">Multi-pass membrane protein</topology>
    </subcellularLocation>
</comment>
<feature type="transmembrane region" description="Helical" evidence="6">
    <location>
        <begin position="374"/>
        <end position="396"/>
    </location>
</feature>
<dbReference type="PANTHER" id="PTHR43021">
    <property type="entry name" value="NA(+)/H(+) ANTIPORTER-RELATED"/>
    <property type="match status" value="1"/>
</dbReference>
<dbReference type="EMBL" id="JBHUEJ010000045">
    <property type="protein sequence ID" value="MFD1712562.1"/>
    <property type="molecule type" value="Genomic_DNA"/>
</dbReference>
<feature type="transmembrane region" description="Helical" evidence="6">
    <location>
        <begin position="47"/>
        <end position="67"/>
    </location>
</feature>
<name>A0ABW4KWX9_9BURK</name>
<dbReference type="InterPro" id="IPR038770">
    <property type="entry name" value="Na+/solute_symporter_sf"/>
</dbReference>
<dbReference type="Proteomes" id="UP001597304">
    <property type="component" value="Unassembled WGS sequence"/>
</dbReference>
<comment type="caution">
    <text evidence="8">The sequence shown here is derived from an EMBL/GenBank/DDBJ whole genome shotgun (WGS) entry which is preliminary data.</text>
</comment>
<feature type="transmembrane region" description="Helical" evidence="6">
    <location>
        <begin position="203"/>
        <end position="222"/>
    </location>
</feature>
<dbReference type="RefSeq" id="WP_370512951.1">
    <property type="nucleotide sequence ID" value="NZ_JBHUEJ010000045.1"/>
</dbReference>
<sequence>MTDQLTSGWVAAWSNTPGPQALEWALLLAVATLAGHWVQRYTQLPKIIGYAVVGAITGWLGVAGATWPLQGVGLFLLELGIAVVLFDAGARLSLRWLRHNPMVLVQSLAESLLTYAVAFLTLRALGLELTVVRALAVLAVATAPAVLMRVVSDLRADGPMTDRAIALATLNTLYTLTLGTAMLRTIGRGDGTMLASVGGSLGVLGISLLLGGMLAGLLALAFRILRATSQDTAVVMLALIGACTAIASPLGGSAPLAALLGGILLKQFYPRPWVWPRQLGTAASMLTILMFVLVSSMAAQANWHGALTWAALALIVVRALAKVASLLATGWGSGLSPRKSFWVGVAMVPMSSVALLLTSQFVSASPSIGEKVAAIALPVILITELIGAVLVSLALYRTGEAAKPWRQAGSRAPESPPEGELEPDTDKGPLT</sequence>
<organism evidence="8 9">
    <name type="scientific">Ottowia flava</name>
    <dbReference type="NCBI Taxonomy" id="2675430"/>
    <lineage>
        <taxon>Bacteria</taxon>
        <taxon>Pseudomonadati</taxon>
        <taxon>Pseudomonadota</taxon>
        <taxon>Betaproteobacteria</taxon>
        <taxon>Burkholderiales</taxon>
        <taxon>Comamonadaceae</taxon>
        <taxon>Ottowia</taxon>
    </lineage>
</organism>
<accession>A0ABW4KWX9</accession>
<evidence type="ECO:0000256" key="1">
    <source>
        <dbReference type="ARBA" id="ARBA00004141"/>
    </source>
</evidence>
<keyword evidence="3 6" id="KW-1133">Transmembrane helix</keyword>
<feature type="transmembrane region" description="Helical" evidence="6">
    <location>
        <begin position="131"/>
        <end position="152"/>
    </location>
</feature>
<evidence type="ECO:0000259" key="7">
    <source>
        <dbReference type="Pfam" id="PF00999"/>
    </source>
</evidence>
<dbReference type="InterPro" id="IPR006153">
    <property type="entry name" value="Cation/H_exchanger_TM"/>
</dbReference>
<keyword evidence="9" id="KW-1185">Reference proteome</keyword>
<keyword evidence="4 6" id="KW-0472">Membrane</keyword>
<evidence type="ECO:0000256" key="4">
    <source>
        <dbReference type="ARBA" id="ARBA00023136"/>
    </source>
</evidence>
<evidence type="ECO:0000256" key="2">
    <source>
        <dbReference type="ARBA" id="ARBA00022692"/>
    </source>
</evidence>
<evidence type="ECO:0000256" key="5">
    <source>
        <dbReference type="SAM" id="MobiDB-lite"/>
    </source>
</evidence>
<dbReference type="Pfam" id="PF00999">
    <property type="entry name" value="Na_H_Exchanger"/>
    <property type="match status" value="1"/>
</dbReference>
<proteinExistence type="predicted"/>
<feature type="transmembrane region" description="Helical" evidence="6">
    <location>
        <begin position="73"/>
        <end position="90"/>
    </location>
</feature>